<dbReference type="PANTHER" id="PTHR42698:SF1">
    <property type="entry name" value="GTPASE ERA, MITOCHONDRIAL"/>
    <property type="match status" value="1"/>
</dbReference>
<evidence type="ECO:0000256" key="2">
    <source>
        <dbReference type="PROSITE-ProRule" id="PRU00118"/>
    </source>
</evidence>
<dbReference type="GO" id="GO:0043024">
    <property type="term" value="F:ribosomal small subunit binding"/>
    <property type="evidence" value="ECO:0007669"/>
    <property type="project" value="TreeGrafter"/>
</dbReference>
<reference evidence="4" key="1">
    <citation type="journal article" date="2023" name="G3 (Bethesda)">
        <title>Whole genome assemblies of Zophobas morio and Tenebrio molitor.</title>
        <authorList>
            <person name="Kaur S."/>
            <person name="Stinson S.A."/>
            <person name="diCenzo G.C."/>
        </authorList>
    </citation>
    <scope>NUCLEOTIDE SEQUENCE</scope>
    <source>
        <strain evidence="4">QUZm001</strain>
    </source>
</reference>
<dbReference type="SUPFAM" id="SSF54814">
    <property type="entry name" value="Prokaryotic type KH domain (KH-domain type II)"/>
    <property type="match status" value="1"/>
</dbReference>
<keyword evidence="1 2" id="KW-0694">RNA-binding</keyword>
<keyword evidence="5" id="KW-1185">Reference proteome</keyword>
<evidence type="ECO:0000313" key="4">
    <source>
        <dbReference type="EMBL" id="KAJ3634471.1"/>
    </source>
</evidence>
<protein>
    <recommendedName>
        <fullName evidence="3">KH type-2 domain-containing protein</fullName>
    </recommendedName>
</protein>
<sequence length="119" mass="13590">MKFISASLPETGYKFYPDDMSSDQPDRFIVREIIREQILNLTEEEVPHSVAILIDEFKDTPKILRITGSIVMERESQKGIIIGAKGSMIKQIGTQAREKIEAIFGTKVFLELFVRTNKN</sequence>
<evidence type="ECO:0000313" key="5">
    <source>
        <dbReference type="Proteomes" id="UP001168821"/>
    </source>
</evidence>
<comment type="caution">
    <text evidence="4">The sequence shown here is derived from an EMBL/GenBank/DDBJ whole genome shotgun (WGS) entry which is preliminary data.</text>
</comment>
<gene>
    <name evidence="4" type="ORF">Zmor_016452</name>
</gene>
<dbReference type="AlphaFoldDB" id="A0AA38HL95"/>
<dbReference type="InterPro" id="IPR005662">
    <property type="entry name" value="GTPase_Era-like"/>
</dbReference>
<proteinExistence type="predicted"/>
<evidence type="ECO:0000259" key="3">
    <source>
        <dbReference type="PROSITE" id="PS50823"/>
    </source>
</evidence>
<dbReference type="PROSITE" id="PS50823">
    <property type="entry name" value="KH_TYPE_2"/>
    <property type="match status" value="1"/>
</dbReference>
<organism evidence="4 5">
    <name type="scientific">Zophobas morio</name>
    <dbReference type="NCBI Taxonomy" id="2755281"/>
    <lineage>
        <taxon>Eukaryota</taxon>
        <taxon>Metazoa</taxon>
        <taxon>Ecdysozoa</taxon>
        <taxon>Arthropoda</taxon>
        <taxon>Hexapoda</taxon>
        <taxon>Insecta</taxon>
        <taxon>Pterygota</taxon>
        <taxon>Neoptera</taxon>
        <taxon>Endopterygota</taxon>
        <taxon>Coleoptera</taxon>
        <taxon>Polyphaga</taxon>
        <taxon>Cucujiformia</taxon>
        <taxon>Tenebrionidae</taxon>
        <taxon>Zophobas</taxon>
    </lineage>
</organism>
<dbReference type="GO" id="GO:0019843">
    <property type="term" value="F:rRNA binding"/>
    <property type="evidence" value="ECO:0007669"/>
    <property type="project" value="TreeGrafter"/>
</dbReference>
<dbReference type="Proteomes" id="UP001168821">
    <property type="component" value="Unassembled WGS sequence"/>
</dbReference>
<dbReference type="NCBIfam" id="TIGR00436">
    <property type="entry name" value="era"/>
    <property type="match status" value="1"/>
</dbReference>
<dbReference type="PANTHER" id="PTHR42698">
    <property type="entry name" value="GTPASE ERA"/>
    <property type="match status" value="1"/>
</dbReference>
<dbReference type="GO" id="GO:0000028">
    <property type="term" value="P:ribosomal small subunit assembly"/>
    <property type="evidence" value="ECO:0007669"/>
    <property type="project" value="TreeGrafter"/>
</dbReference>
<dbReference type="InterPro" id="IPR009019">
    <property type="entry name" value="KH_sf_prok-type"/>
</dbReference>
<evidence type="ECO:0000256" key="1">
    <source>
        <dbReference type="ARBA" id="ARBA00022884"/>
    </source>
</evidence>
<dbReference type="InterPro" id="IPR004044">
    <property type="entry name" value="KH_dom_type_2"/>
</dbReference>
<dbReference type="GO" id="GO:0005829">
    <property type="term" value="C:cytosol"/>
    <property type="evidence" value="ECO:0007669"/>
    <property type="project" value="TreeGrafter"/>
</dbReference>
<accession>A0AA38HL95</accession>
<dbReference type="GO" id="GO:0005525">
    <property type="term" value="F:GTP binding"/>
    <property type="evidence" value="ECO:0007669"/>
    <property type="project" value="InterPro"/>
</dbReference>
<name>A0AA38HL95_9CUCU</name>
<dbReference type="InterPro" id="IPR015946">
    <property type="entry name" value="KH_dom-like_a/b"/>
</dbReference>
<dbReference type="Gene3D" id="3.30.300.20">
    <property type="match status" value="1"/>
</dbReference>
<dbReference type="CDD" id="cd22534">
    <property type="entry name" value="KH-II_Era"/>
    <property type="match status" value="1"/>
</dbReference>
<feature type="domain" description="KH type-2" evidence="3">
    <location>
        <begin position="30"/>
        <end position="118"/>
    </location>
</feature>
<dbReference type="EMBL" id="JALNTZ010000464">
    <property type="protein sequence ID" value="KAJ3634471.1"/>
    <property type="molecule type" value="Genomic_DNA"/>
</dbReference>
<dbReference type="Pfam" id="PF07650">
    <property type="entry name" value="KH_2"/>
    <property type="match status" value="1"/>
</dbReference>